<dbReference type="InterPro" id="IPR051398">
    <property type="entry name" value="Polysacch_Deacetylase"/>
</dbReference>
<dbReference type="SUPFAM" id="SSF88713">
    <property type="entry name" value="Glycoside hydrolase/deacetylase"/>
    <property type="match status" value="1"/>
</dbReference>
<sequence>MSRGINILMYHQVGEFAPMKAHRSTYCDHRRFAGQMAYLARFGYTVLSMDQVLACLRGEAEIPPRAVALTFDDGYENFYEYAFPVLKRYGFPAMVYLISGFLGRRASWFAMDGRDTPPLMSAERLRQLHREGIDFGSHSVTHVRLANEKTQRIREEVTRSKHKLEDVLGVPIMHFCYPYGSHDRRVVEAVAEAGYQSATTCVRAPATIADDPLTLPRKAVSWGDSLIGLFWRLHVKNTPKEAPIRRPGHTFADQR</sequence>
<evidence type="ECO:0000313" key="4">
    <source>
        <dbReference type="Proteomes" id="UP000276223"/>
    </source>
</evidence>
<dbReference type="Gene3D" id="3.20.20.370">
    <property type="entry name" value="Glycoside hydrolase/deacetylase"/>
    <property type="match status" value="1"/>
</dbReference>
<dbReference type="PANTHER" id="PTHR34216">
    <property type="match status" value="1"/>
</dbReference>
<dbReference type="RefSeq" id="WP_123290264.1">
    <property type="nucleotide sequence ID" value="NZ_RJVA01000012.1"/>
</dbReference>
<dbReference type="EMBL" id="RJVA01000012">
    <property type="protein sequence ID" value="ROQ92097.1"/>
    <property type="molecule type" value="Genomic_DNA"/>
</dbReference>
<dbReference type="InterPro" id="IPR011330">
    <property type="entry name" value="Glyco_hydro/deAcase_b/a-brl"/>
</dbReference>
<evidence type="ECO:0000256" key="1">
    <source>
        <dbReference type="ARBA" id="ARBA00022729"/>
    </source>
</evidence>
<proteinExistence type="predicted"/>
<dbReference type="OrthoDB" id="9776235at2"/>
<dbReference type="Pfam" id="PF01522">
    <property type="entry name" value="Polysacc_deac_1"/>
    <property type="match status" value="1"/>
</dbReference>
<dbReference type="PANTHER" id="PTHR34216:SF7">
    <property type="entry name" value="POLY-BETA-1,6-N-ACETYL-D-GLUCOSAMINE N-DEACETYLASE"/>
    <property type="match status" value="1"/>
</dbReference>
<dbReference type="AlphaFoldDB" id="A0A3N1UU72"/>
<gene>
    <name evidence="3" type="ORF">EDC27_1776</name>
</gene>
<organism evidence="3 4">
    <name type="scientific">Desulfosoma caldarium</name>
    <dbReference type="NCBI Taxonomy" id="610254"/>
    <lineage>
        <taxon>Bacteria</taxon>
        <taxon>Pseudomonadati</taxon>
        <taxon>Thermodesulfobacteriota</taxon>
        <taxon>Syntrophobacteria</taxon>
        <taxon>Syntrophobacterales</taxon>
        <taxon>Syntrophobacteraceae</taxon>
        <taxon>Desulfosoma</taxon>
    </lineage>
</organism>
<dbReference type="Proteomes" id="UP000276223">
    <property type="component" value="Unassembled WGS sequence"/>
</dbReference>
<evidence type="ECO:0000313" key="3">
    <source>
        <dbReference type="EMBL" id="ROQ92097.1"/>
    </source>
</evidence>
<feature type="domain" description="NodB homology" evidence="2">
    <location>
        <begin position="65"/>
        <end position="255"/>
    </location>
</feature>
<keyword evidence="4" id="KW-1185">Reference proteome</keyword>
<keyword evidence="1" id="KW-0732">Signal</keyword>
<dbReference type="GO" id="GO:0016810">
    <property type="term" value="F:hydrolase activity, acting on carbon-nitrogen (but not peptide) bonds"/>
    <property type="evidence" value="ECO:0007669"/>
    <property type="project" value="InterPro"/>
</dbReference>
<protein>
    <submittedName>
        <fullName evidence="3">Polysaccharide deacetylase</fullName>
    </submittedName>
</protein>
<dbReference type="PROSITE" id="PS51677">
    <property type="entry name" value="NODB"/>
    <property type="match status" value="1"/>
</dbReference>
<name>A0A3N1UU72_9BACT</name>
<accession>A0A3N1UU72</accession>
<dbReference type="CDD" id="cd10918">
    <property type="entry name" value="CE4_NodB_like_5s_6s"/>
    <property type="match status" value="1"/>
</dbReference>
<dbReference type="GO" id="GO:0005975">
    <property type="term" value="P:carbohydrate metabolic process"/>
    <property type="evidence" value="ECO:0007669"/>
    <property type="project" value="InterPro"/>
</dbReference>
<evidence type="ECO:0000259" key="2">
    <source>
        <dbReference type="PROSITE" id="PS51677"/>
    </source>
</evidence>
<dbReference type="InterPro" id="IPR002509">
    <property type="entry name" value="NODB_dom"/>
</dbReference>
<reference evidence="3 4" key="1">
    <citation type="submission" date="2018-11" db="EMBL/GenBank/DDBJ databases">
        <title>Genomic Encyclopedia of Type Strains, Phase IV (KMG-IV): sequencing the most valuable type-strain genomes for metagenomic binning, comparative biology and taxonomic classification.</title>
        <authorList>
            <person name="Goeker M."/>
        </authorList>
    </citation>
    <scope>NUCLEOTIDE SEQUENCE [LARGE SCALE GENOMIC DNA]</scope>
    <source>
        <strain evidence="3 4">DSM 22027</strain>
    </source>
</reference>
<comment type="caution">
    <text evidence="3">The sequence shown here is derived from an EMBL/GenBank/DDBJ whole genome shotgun (WGS) entry which is preliminary data.</text>
</comment>